<dbReference type="InterPro" id="IPR001799">
    <property type="entry name" value="Ephrin_RBD"/>
</dbReference>
<accession>A0ABM3D6Z5</accession>
<dbReference type="InterPro" id="IPR008972">
    <property type="entry name" value="Cupredoxin"/>
</dbReference>
<evidence type="ECO:0000256" key="8">
    <source>
        <dbReference type="SAM" id="MobiDB-lite"/>
    </source>
</evidence>
<feature type="domain" description="Ephrin RBD" evidence="10">
    <location>
        <begin position="13"/>
        <end position="150"/>
    </location>
</feature>
<dbReference type="RefSeq" id="XP_045554588.1">
    <property type="nucleotide sequence ID" value="XM_045698632.1"/>
</dbReference>
<keyword evidence="9" id="KW-1133">Transmembrane helix</keyword>
<dbReference type="GeneID" id="123728079"/>
<evidence type="ECO:0000256" key="7">
    <source>
        <dbReference type="RuleBase" id="RU004375"/>
    </source>
</evidence>
<keyword evidence="11" id="KW-1185">Reference proteome</keyword>
<dbReference type="InterPro" id="IPR019765">
    <property type="entry name" value="Ephrin_CS"/>
</dbReference>
<dbReference type="Pfam" id="PF00812">
    <property type="entry name" value="Ephrin"/>
    <property type="match status" value="1"/>
</dbReference>
<evidence type="ECO:0000313" key="11">
    <source>
        <dbReference type="Proteomes" id="UP001652741"/>
    </source>
</evidence>
<organism evidence="11 12">
    <name type="scientific">Salmo salar</name>
    <name type="common">Atlantic salmon</name>
    <dbReference type="NCBI Taxonomy" id="8030"/>
    <lineage>
        <taxon>Eukaryota</taxon>
        <taxon>Metazoa</taxon>
        <taxon>Chordata</taxon>
        <taxon>Craniata</taxon>
        <taxon>Vertebrata</taxon>
        <taxon>Euteleostomi</taxon>
        <taxon>Actinopterygii</taxon>
        <taxon>Neopterygii</taxon>
        <taxon>Teleostei</taxon>
        <taxon>Protacanthopterygii</taxon>
        <taxon>Salmoniformes</taxon>
        <taxon>Salmonidae</taxon>
        <taxon>Salmoninae</taxon>
        <taxon>Salmo</taxon>
    </lineage>
</organism>
<keyword evidence="5" id="KW-0325">Glycoprotein</keyword>
<dbReference type="PROSITE" id="PS51551">
    <property type="entry name" value="EPHRIN_RBD_2"/>
    <property type="match status" value="1"/>
</dbReference>
<keyword evidence="2" id="KW-0732">Signal</keyword>
<keyword evidence="9" id="KW-0812">Transmembrane</keyword>
<name>A0ABM3D6Z5_SALSA</name>
<feature type="compositionally biased region" description="Basic and acidic residues" evidence="8">
    <location>
        <begin position="171"/>
        <end position="186"/>
    </location>
</feature>
<dbReference type="InterPro" id="IPR031328">
    <property type="entry name" value="Ephrin"/>
</dbReference>
<gene>
    <name evidence="12" type="primary">LOC123728079</name>
</gene>
<dbReference type="SUPFAM" id="SSF49503">
    <property type="entry name" value="Cupredoxins"/>
    <property type="match status" value="1"/>
</dbReference>
<comment type="subcellular location">
    <subcellularLocation>
        <location evidence="1">Membrane</location>
    </subcellularLocation>
</comment>
<evidence type="ECO:0000259" key="10">
    <source>
        <dbReference type="PROSITE" id="PS51551"/>
    </source>
</evidence>
<evidence type="ECO:0000256" key="2">
    <source>
        <dbReference type="ARBA" id="ARBA00022729"/>
    </source>
</evidence>
<protein>
    <submittedName>
        <fullName evidence="12">Ephrin-B2a-like</fullName>
    </submittedName>
</protein>
<dbReference type="Gene3D" id="2.60.40.420">
    <property type="entry name" value="Cupredoxins - blue copper proteins"/>
    <property type="match status" value="1"/>
</dbReference>
<dbReference type="Proteomes" id="UP001652741">
    <property type="component" value="Chromosome ssa17"/>
</dbReference>
<evidence type="ECO:0000256" key="4">
    <source>
        <dbReference type="ARBA" id="ARBA00023157"/>
    </source>
</evidence>
<dbReference type="PROSITE" id="PS01299">
    <property type="entry name" value="EPHRIN_RBD_1"/>
    <property type="match status" value="1"/>
</dbReference>
<evidence type="ECO:0000256" key="5">
    <source>
        <dbReference type="ARBA" id="ARBA00023180"/>
    </source>
</evidence>
<evidence type="ECO:0000313" key="12">
    <source>
        <dbReference type="RefSeq" id="XP_045554588.1"/>
    </source>
</evidence>
<evidence type="ECO:0000256" key="3">
    <source>
        <dbReference type="ARBA" id="ARBA00023136"/>
    </source>
</evidence>
<dbReference type="PANTHER" id="PTHR11304:SF18">
    <property type="entry name" value="EPHRIN-B2"/>
    <property type="match status" value="1"/>
</dbReference>
<feature type="disulfide bond" evidence="6">
    <location>
        <begin position="47"/>
        <end position="87"/>
    </location>
</feature>
<dbReference type="PRINTS" id="PR01347">
    <property type="entry name" value="EPHRIN"/>
</dbReference>
<reference evidence="12" key="1">
    <citation type="submission" date="2025-08" db="UniProtKB">
        <authorList>
            <consortium name="RefSeq"/>
        </authorList>
    </citation>
    <scope>IDENTIFICATION</scope>
</reference>
<sequence>MLVVSLSPGCSAAILDSIYWNSSNPKFSPGQGLVLFPQIGDKMDIVCPRARPGMAEKEPEYYRVYLVTREQLRSCSISQSDTPLLNCDKPDRDVKFTFKFQEFSPNLWGLEFLKGKEYYITSTSTSSLQGLDNTDGGVCRAISMKLVLRVGQSSAKPLPLPGEFPTSFPAHHPEAPDKEPPIKDNDLNNNAEITDSEGNIDTEGGALSTEGESIGSEVGLLVGVACGSVLLLLVVVVLLTVAWRYHGRHAKPDATSLSLNTMAMPKRDSYGGSSDDIRSEPSDTVFPLRPSDSMFCRHHGRVSGDYRHPVYMVQEMPPQSPTNVYYKV</sequence>
<feature type="transmembrane region" description="Helical" evidence="9">
    <location>
        <begin position="218"/>
        <end position="243"/>
    </location>
</feature>
<feature type="disulfide bond" evidence="6">
    <location>
        <begin position="75"/>
        <end position="139"/>
    </location>
</feature>
<dbReference type="PANTHER" id="PTHR11304">
    <property type="entry name" value="EPHRIN"/>
    <property type="match status" value="1"/>
</dbReference>
<comment type="similarity">
    <text evidence="6 7">Belongs to the ephrin family.</text>
</comment>
<proteinExistence type="inferred from homology"/>
<evidence type="ECO:0000256" key="6">
    <source>
        <dbReference type="PROSITE-ProRule" id="PRU00884"/>
    </source>
</evidence>
<feature type="region of interest" description="Disordered" evidence="8">
    <location>
        <begin position="161"/>
        <end position="208"/>
    </location>
</feature>
<evidence type="ECO:0000256" key="9">
    <source>
        <dbReference type="SAM" id="Phobius"/>
    </source>
</evidence>
<keyword evidence="4 6" id="KW-1015">Disulfide bond</keyword>
<evidence type="ECO:0000256" key="1">
    <source>
        <dbReference type="ARBA" id="ARBA00004370"/>
    </source>
</evidence>
<keyword evidence="3 7" id="KW-0472">Membrane</keyword>